<protein>
    <submittedName>
        <fullName evidence="2">Alpha/beta fold family hydrolase</fullName>
    </submittedName>
</protein>
<gene>
    <name evidence="2" type="ORF">RU97_GL000293</name>
</gene>
<dbReference type="Pfam" id="PF12146">
    <property type="entry name" value="Hydrolase_4"/>
    <property type="match status" value="1"/>
</dbReference>
<comment type="caution">
    <text evidence="2">The sequence shown here is derived from an EMBL/GenBank/DDBJ whole genome shotgun (WGS) entry which is preliminary data.</text>
</comment>
<dbReference type="GO" id="GO:0016787">
    <property type="term" value="F:hydrolase activity"/>
    <property type="evidence" value="ECO:0007669"/>
    <property type="project" value="UniProtKB-KW"/>
</dbReference>
<dbReference type="RefSeq" id="WP_067391951.1">
    <property type="nucleotide sequence ID" value="NZ_JXKH01000001.1"/>
</dbReference>
<name>A0A1L8RJW1_9ENTE</name>
<dbReference type="InterPro" id="IPR029058">
    <property type="entry name" value="AB_hydrolase_fold"/>
</dbReference>
<evidence type="ECO:0000313" key="3">
    <source>
        <dbReference type="Proteomes" id="UP000181884"/>
    </source>
</evidence>
<dbReference type="STRING" id="214095.RU97_GL000293"/>
<evidence type="ECO:0000259" key="1">
    <source>
        <dbReference type="Pfam" id="PF12146"/>
    </source>
</evidence>
<keyword evidence="2" id="KW-0378">Hydrolase</keyword>
<dbReference type="InterPro" id="IPR051044">
    <property type="entry name" value="MAG_DAG_Lipase"/>
</dbReference>
<feature type="domain" description="Serine aminopeptidase S33" evidence="1">
    <location>
        <begin position="23"/>
        <end position="282"/>
    </location>
</feature>
<dbReference type="AlphaFoldDB" id="A0A1L8RJW1"/>
<dbReference type="SUPFAM" id="SSF53474">
    <property type="entry name" value="alpha/beta-Hydrolases"/>
    <property type="match status" value="1"/>
</dbReference>
<proteinExistence type="predicted"/>
<dbReference type="EMBL" id="JXKH01000001">
    <property type="protein sequence ID" value="OJG20060.1"/>
    <property type="molecule type" value="Genomic_DNA"/>
</dbReference>
<sequence>MQIQFQSISGTPVFGKIWAEVAQPKGVLQIIHGMSEHIDRYQEFALWLNQHGFIVGGHDHLGHGKTGRQAGQLGYFCEEGPTALIRDSQMMTEQLSQRYPQLPIILLGHSMGSFILRNVLQQPVSANVCGAILMGTGGRRKELALAQKLVQLPAKLAPTTVNQLLQELIFGSFQYYFPESSKNAWLSANHENVRTYEADPNSGFVFTNNGFATLFSLIMQGTEKGWGQKVPMIPYLVISGAQDPVGNMGKGPIETAKDLRDSKHHVRLQLYPEYRHEILNENHHELVYRDILAWMNQTLDQTQKNL</sequence>
<dbReference type="Gene3D" id="3.40.50.1820">
    <property type="entry name" value="alpha/beta hydrolase"/>
    <property type="match status" value="1"/>
</dbReference>
<dbReference type="PANTHER" id="PTHR11614">
    <property type="entry name" value="PHOSPHOLIPASE-RELATED"/>
    <property type="match status" value="1"/>
</dbReference>
<dbReference type="InterPro" id="IPR022742">
    <property type="entry name" value="Hydrolase_4"/>
</dbReference>
<reference evidence="2 3" key="1">
    <citation type="submission" date="2014-12" db="EMBL/GenBank/DDBJ databases">
        <title>Draft genome sequences of 29 type strains of Enterococci.</title>
        <authorList>
            <person name="Zhong Z."/>
            <person name="Sun Z."/>
            <person name="Liu W."/>
            <person name="Zhang W."/>
            <person name="Zhang H."/>
        </authorList>
    </citation>
    <scope>NUCLEOTIDE SEQUENCE [LARGE SCALE GENOMIC DNA]</scope>
    <source>
        <strain evidence="2 3">DSM 17029</strain>
    </source>
</reference>
<accession>A0A1L8RJW1</accession>
<organism evidence="2 3">
    <name type="scientific">Enterococcus canis</name>
    <dbReference type="NCBI Taxonomy" id="214095"/>
    <lineage>
        <taxon>Bacteria</taxon>
        <taxon>Bacillati</taxon>
        <taxon>Bacillota</taxon>
        <taxon>Bacilli</taxon>
        <taxon>Lactobacillales</taxon>
        <taxon>Enterococcaceae</taxon>
        <taxon>Enterococcus</taxon>
    </lineage>
</organism>
<keyword evidence="3" id="KW-1185">Reference proteome</keyword>
<dbReference type="Proteomes" id="UP000181884">
    <property type="component" value="Unassembled WGS sequence"/>
</dbReference>
<evidence type="ECO:0000313" key="2">
    <source>
        <dbReference type="EMBL" id="OJG20060.1"/>
    </source>
</evidence>